<protein>
    <recommendedName>
        <fullName evidence="5">Release factor glutamine methyltransferase</fullName>
        <shortName evidence="5">RF MTase</shortName>
        <ecNumber evidence="5">2.1.1.297</ecNumber>
    </recommendedName>
    <alternativeName>
        <fullName evidence="5">N5-glutamine methyltransferase PrmC</fullName>
    </alternativeName>
    <alternativeName>
        <fullName evidence="5">Protein-(glutamine-N5) MTase PrmC</fullName>
    </alternativeName>
    <alternativeName>
        <fullName evidence="5">Protein-glutamine N-methyltransferase PrmC</fullName>
    </alternativeName>
</protein>
<dbReference type="PANTHER" id="PTHR18895">
    <property type="entry name" value="HEMK METHYLTRANSFERASE"/>
    <property type="match status" value="1"/>
</dbReference>
<feature type="binding site" evidence="5">
    <location>
        <position position="168"/>
    </location>
    <ligand>
        <name>S-adenosyl-L-methionine</name>
        <dbReference type="ChEBI" id="CHEBI:59789"/>
    </ligand>
</feature>
<proteinExistence type="inferred from homology"/>
<dbReference type="Pfam" id="PF17827">
    <property type="entry name" value="PrmC_N"/>
    <property type="match status" value="1"/>
</dbReference>
<dbReference type="GO" id="GO:0032259">
    <property type="term" value="P:methylation"/>
    <property type="evidence" value="ECO:0007669"/>
    <property type="project" value="UniProtKB-KW"/>
</dbReference>
<feature type="binding site" evidence="5">
    <location>
        <position position="139"/>
    </location>
    <ligand>
        <name>S-adenosyl-L-methionine</name>
        <dbReference type="ChEBI" id="CHEBI:59789"/>
    </ligand>
</feature>
<dbReference type="Gene3D" id="1.10.8.10">
    <property type="entry name" value="DNA helicase RuvA subunit, C-terminal domain"/>
    <property type="match status" value="1"/>
</dbReference>
<feature type="domain" description="Release factor glutamine methyltransferase N-terminal" evidence="7">
    <location>
        <begin position="5"/>
        <end position="75"/>
    </location>
</feature>
<keyword evidence="3 5" id="KW-0949">S-adenosyl-L-methionine</keyword>
<dbReference type="GO" id="GO:0102559">
    <property type="term" value="F:peptide chain release factor N(5)-glutamine methyltransferase activity"/>
    <property type="evidence" value="ECO:0007669"/>
    <property type="project" value="UniProtKB-EC"/>
</dbReference>
<dbReference type="InterPro" id="IPR040758">
    <property type="entry name" value="PrmC_N"/>
</dbReference>
<dbReference type="NCBIfam" id="TIGR00536">
    <property type="entry name" value="hemK_fam"/>
    <property type="match status" value="1"/>
</dbReference>
<evidence type="ECO:0000313" key="8">
    <source>
        <dbReference type="EMBL" id="SFE13928.1"/>
    </source>
</evidence>
<dbReference type="PANTHER" id="PTHR18895:SF74">
    <property type="entry name" value="MTRF1L RELEASE FACTOR GLUTAMINE METHYLTRANSFERASE"/>
    <property type="match status" value="1"/>
</dbReference>
<dbReference type="GO" id="GO:0003676">
    <property type="term" value="F:nucleic acid binding"/>
    <property type="evidence" value="ECO:0007669"/>
    <property type="project" value="InterPro"/>
</dbReference>
<dbReference type="Gene3D" id="3.40.50.150">
    <property type="entry name" value="Vaccinia Virus protein VP39"/>
    <property type="match status" value="1"/>
</dbReference>
<comment type="similarity">
    <text evidence="5">Belongs to the protein N5-glutamine methyltransferase family. PrmC subfamily.</text>
</comment>
<comment type="catalytic activity">
    <reaction evidence="4 5">
        <text>L-glutaminyl-[peptide chain release factor] + S-adenosyl-L-methionine = N(5)-methyl-L-glutaminyl-[peptide chain release factor] + S-adenosyl-L-homocysteine + H(+)</text>
        <dbReference type="Rhea" id="RHEA:42896"/>
        <dbReference type="Rhea" id="RHEA-COMP:10271"/>
        <dbReference type="Rhea" id="RHEA-COMP:10272"/>
        <dbReference type="ChEBI" id="CHEBI:15378"/>
        <dbReference type="ChEBI" id="CHEBI:30011"/>
        <dbReference type="ChEBI" id="CHEBI:57856"/>
        <dbReference type="ChEBI" id="CHEBI:59789"/>
        <dbReference type="ChEBI" id="CHEBI:61891"/>
        <dbReference type="EC" id="2.1.1.297"/>
    </reaction>
</comment>
<feature type="binding site" evidence="5">
    <location>
        <begin position="184"/>
        <end position="187"/>
    </location>
    <ligand>
        <name>substrate</name>
    </ligand>
</feature>
<dbReference type="CDD" id="cd02440">
    <property type="entry name" value="AdoMet_MTases"/>
    <property type="match status" value="1"/>
</dbReference>
<dbReference type="HAMAP" id="MF_02126">
    <property type="entry name" value="RF_methyltr_PrmC"/>
    <property type="match status" value="1"/>
</dbReference>
<feature type="binding site" evidence="5">
    <location>
        <position position="184"/>
    </location>
    <ligand>
        <name>S-adenosyl-L-methionine</name>
        <dbReference type="ChEBI" id="CHEBI:59789"/>
    </ligand>
</feature>
<dbReference type="EMBL" id="FOMS01000006">
    <property type="protein sequence ID" value="SFE13928.1"/>
    <property type="molecule type" value="Genomic_DNA"/>
</dbReference>
<evidence type="ECO:0000256" key="5">
    <source>
        <dbReference type="HAMAP-Rule" id="MF_02126"/>
    </source>
</evidence>
<dbReference type="PROSITE" id="PS00092">
    <property type="entry name" value="N6_MTASE"/>
    <property type="match status" value="1"/>
</dbReference>
<comment type="function">
    <text evidence="5">Methylates the class 1 translation termination release factors RF1/PrfA and RF2/PrfB on the glutamine residue of the universally conserved GGQ motif.</text>
</comment>
<dbReference type="InterPro" id="IPR007848">
    <property type="entry name" value="Small_mtfrase_dom"/>
</dbReference>
<dbReference type="Pfam" id="PF05175">
    <property type="entry name" value="MTS"/>
    <property type="match status" value="1"/>
</dbReference>
<sequence>MTGTEALARATRRLAEAGVAEAARDARRLLAHALDIAPGRLSLAAPEPLTELARGQFERLVEARASRVPVSHLTGTRSFWGRDFRVTPDVLDPRPETETLVAEALSASFTRVLDLGTGSGCILLSILAEAPEATGLGTDISGPALAVARENSARLGLEGRAELREGTWVGPLAADDRFDLVVSNPPYIAAAEMAGLAPEVRNHEPPAALTDNGDGLSAYRAIAAAVPGHMTPGARILVEIGESQGEAVARIFATAGLTEPRILPDLDGRDRVVMATNAGIASN</sequence>
<dbReference type="NCBIfam" id="TIGR03534">
    <property type="entry name" value="RF_mod_PrmC"/>
    <property type="match status" value="1"/>
</dbReference>
<keyword evidence="1 5" id="KW-0489">Methyltransferase</keyword>
<dbReference type="InterPro" id="IPR019874">
    <property type="entry name" value="RF_methyltr_PrmC"/>
</dbReference>
<feature type="domain" description="Methyltransferase small" evidence="6">
    <location>
        <begin position="100"/>
        <end position="193"/>
    </location>
</feature>
<evidence type="ECO:0000313" key="9">
    <source>
        <dbReference type="Proteomes" id="UP000325289"/>
    </source>
</evidence>
<accession>A0A1I1Y4K0</accession>
<keyword evidence="9" id="KW-1185">Reference proteome</keyword>
<dbReference type="InterPro" id="IPR004556">
    <property type="entry name" value="HemK-like"/>
</dbReference>
<dbReference type="OrthoDB" id="9800643at2"/>
<reference evidence="8 9" key="1">
    <citation type="submission" date="2016-10" db="EMBL/GenBank/DDBJ databases">
        <authorList>
            <person name="Varghese N."/>
            <person name="Submissions S."/>
        </authorList>
    </citation>
    <scope>NUCLEOTIDE SEQUENCE [LARGE SCALE GENOMIC DNA]</scope>
    <source>
        <strain evidence="9">YIM D21,KCTC 23444,ACCC 10710</strain>
    </source>
</reference>
<gene>
    <name evidence="5" type="primary">prmC</name>
    <name evidence="8" type="ORF">SAMN04515678_106263</name>
</gene>
<name>A0A1I1Y4K0_9RHOB</name>
<dbReference type="SUPFAM" id="SSF53335">
    <property type="entry name" value="S-adenosyl-L-methionine-dependent methyltransferases"/>
    <property type="match status" value="1"/>
</dbReference>
<dbReference type="InterPro" id="IPR002052">
    <property type="entry name" value="DNA_methylase_N6_adenine_CS"/>
</dbReference>
<evidence type="ECO:0000256" key="2">
    <source>
        <dbReference type="ARBA" id="ARBA00022679"/>
    </source>
</evidence>
<dbReference type="EC" id="2.1.1.297" evidence="5"/>
<feature type="binding site" evidence="5">
    <location>
        <begin position="116"/>
        <end position="120"/>
    </location>
    <ligand>
        <name>S-adenosyl-L-methionine</name>
        <dbReference type="ChEBI" id="CHEBI:59789"/>
    </ligand>
</feature>
<dbReference type="InterPro" id="IPR029063">
    <property type="entry name" value="SAM-dependent_MTases_sf"/>
</dbReference>
<evidence type="ECO:0000259" key="7">
    <source>
        <dbReference type="Pfam" id="PF17827"/>
    </source>
</evidence>
<evidence type="ECO:0000259" key="6">
    <source>
        <dbReference type="Pfam" id="PF05175"/>
    </source>
</evidence>
<organism evidence="8 9">
    <name type="scientific">Roseivivax sediminis</name>
    <dbReference type="NCBI Taxonomy" id="936889"/>
    <lineage>
        <taxon>Bacteria</taxon>
        <taxon>Pseudomonadati</taxon>
        <taxon>Pseudomonadota</taxon>
        <taxon>Alphaproteobacteria</taxon>
        <taxon>Rhodobacterales</taxon>
        <taxon>Roseobacteraceae</taxon>
        <taxon>Roseivivax</taxon>
    </lineage>
</organism>
<dbReference type="AlphaFoldDB" id="A0A1I1Y4K0"/>
<evidence type="ECO:0000256" key="4">
    <source>
        <dbReference type="ARBA" id="ARBA00048391"/>
    </source>
</evidence>
<dbReference type="Proteomes" id="UP000325289">
    <property type="component" value="Unassembled WGS sequence"/>
</dbReference>
<dbReference type="RefSeq" id="WP_149756079.1">
    <property type="nucleotide sequence ID" value="NZ_FOMS01000006.1"/>
</dbReference>
<evidence type="ECO:0000256" key="3">
    <source>
        <dbReference type="ARBA" id="ARBA00022691"/>
    </source>
</evidence>
<dbReference type="InterPro" id="IPR050320">
    <property type="entry name" value="N5-glutamine_MTase"/>
</dbReference>
<keyword evidence="2 5" id="KW-0808">Transferase</keyword>
<evidence type="ECO:0000256" key="1">
    <source>
        <dbReference type="ARBA" id="ARBA00022603"/>
    </source>
</evidence>